<dbReference type="CDD" id="cd05300">
    <property type="entry name" value="2-Hacid_dh_1"/>
    <property type="match status" value="1"/>
</dbReference>
<dbReference type="Pfam" id="PF02826">
    <property type="entry name" value="2-Hacid_dh_C"/>
    <property type="match status" value="1"/>
</dbReference>
<reference evidence="4" key="1">
    <citation type="submission" date="2023-06" db="EMBL/GenBank/DDBJ databases">
        <title>Comparative genomics of Bacillaceae isolates and their secondary metabolite potential.</title>
        <authorList>
            <person name="Song L."/>
            <person name="Nielsen L.J."/>
            <person name="Mohite O."/>
            <person name="Xu X."/>
            <person name="Weber T."/>
            <person name="Kovacs A.T."/>
        </authorList>
    </citation>
    <scope>NUCLEOTIDE SEQUENCE</scope>
    <source>
        <strain evidence="4">G1S1</strain>
    </source>
</reference>
<keyword evidence="2" id="KW-0520">NAD</keyword>
<dbReference type="SUPFAM" id="SSF51735">
    <property type="entry name" value="NAD(P)-binding Rossmann-fold domains"/>
    <property type="match status" value="1"/>
</dbReference>
<dbReference type="PROSITE" id="PS00671">
    <property type="entry name" value="D_2_HYDROXYACID_DH_3"/>
    <property type="match status" value="1"/>
</dbReference>
<dbReference type="PANTHER" id="PTHR43333">
    <property type="entry name" value="2-HACID_DH_C DOMAIN-CONTAINING PROTEIN"/>
    <property type="match status" value="1"/>
</dbReference>
<dbReference type="Gene3D" id="3.40.50.720">
    <property type="entry name" value="NAD(P)-binding Rossmann-like Domain"/>
    <property type="match status" value="2"/>
</dbReference>
<keyword evidence="1" id="KW-0560">Oxidoreductase</keyword>
<dbReference type="InterPro" id="IPR006140">
    <property type="entry name" value="D-isomer_DH_NAD-bd"/>
</dbReference>
<dbReference type="InterPro" id="IPR036291">
    <property type="entry name" value="NAD(P)-bd_dom_sf"/>
</dbReference>
<dbReference type="InterPro" id="IPR029753">
    <property type="entry name" value="D-isomer_DH_CS"/>
</dbReference>
<evidence type="ECO:0000313" key="4">
    <source>
        <dbReference type="EMBL" id="MDM5286447.1"/>
    </source>
</evidence>
<evidence type="ECO:0000256" key="1">
    <source>
        <dbReference type="ARBA" id="ARBA00023002"/>
    </source>
</evidence>
<comment type="caution">
    <text evidence="4">The sequence shown here is derived from an EMBL/GenBank/DDBJ whole genome shotgun (WGS) entry which is preliminary data.</text>
</comment>
<protein>
    <submittedName>
        <fullName evidence="4">D-2-hydroxyacid dehydrogenase</fullName>
    </submittedName>
</protein>
<evidence type="ECO:0000256" key="2">
    <source>
        <dbReference type="ARBA" id="ARBA00023027"/>
    </source>
</evidence>
<dbReference type="Proteomes" id="UP001238973">
    <property type="component" value="Unassembled WGS sequence"/>
</dbReference>
<dbReference type="GO" id="GO:0051287">
    <property type="term" value="F:NAD binding"/>
    <property type="evidence" value="ECO:0007669"/>
    <property type="project" value="InterPro"/>
</dbReference>
<dbReference type="GO" id="GO:0016616">
    <property type="term" value="F:oxidoreductase activity, acting on the CH-OH group of donors, NAD or NADP as acceptor"/>
    <property type="evidence" value="ECO:0007669"/>
    <property type="project" value="UniProtKB-ARBA"/>
</dbReference>
<sequence length="320" mass="35765">MGGTHKPNILVFSPIQTEVDAYADRIRNNGFISVKAAKTLEEAEKYLPGTEVILGWNFPTQLLCKPIASSVRWFQSMGAGVNDLIADNSIPQNITITRIIDQFGAYISEYVFLFLLDIVKDGPRMKQSQLERRWDPFISETLKGKTIGIAGLGSIGAELVRKARAFDMNVHGLSFSGKQATLVDLHFTPDQWAEFVKDLDYLVLTLPLTDSTYHIINQDLLLAMKPNAYLINVGRGALIDEGDLLSVMREGHLQGAVLDVFETEPLPKEHAFWSMPNVFVTSHLSGPSTINEVSNFFIENLRRFSSEQPLSGMVDRNRGY</sequence>
<dbReference type="PANTHER" id="PTHR43333:SF1">
    <property type="entry name" value="D-ISOMER SPECIFIC 2-HYDROXYACID DEHYDROGENASE NAD-BINDING DOMAIN-CONTAINING PROTEIN"/>
    <property type="match status" value="1"/>
</dbReference>
<organism evidence="4 5">
    <name type="scientific">Peribacillus frigoritolerans</name>
    <dbReference type="NCBI Taxonomy" id="450367"/>
    <lineage>
        <taxon>Bacteria</taxon>
        <taxon>Bacillati</taxon>
        <taxon>Bacillota</taxon>
        <taxon>Bacilli</taxon>
        <taxon>Bacillales</taxon>
        <taxon>Bacillaceae</taxon>
        <taxon>Peribacillus</taxon>
    </lineage>
</organism>
<evidence type="ECO:0000259" key="3">
    <source>
        <dbReference type="Pfam" id="PF02826"/>
    </source>
</evidence>
<dbReference type="EMBL" id="JAUCFI010000003">
    <property type="protein sequence ID" value="MDM5286447.1"/>
    <property type="molecule type" value="Genomic_DNA"/>
</dbReference>
<proteinExistence type="predicted"/>
<accession>A0AAJ1QRL7</accession>
<feature type="domain" description="D-isomer specific 2-hydroxyacid dehydrogenase NAD-binding" evidence="3">
    <location>
        <begin position="114"/>
        <end position="285"/>
    </location>
</feature>
<evidence type="ECO:0000313" key="5">
    <source>
        <dbReference type="Proteomes" id="UP001238973"/>
    </source>
</evidence>
<dbReference type="RefSeq" id="WP_289351032.1">
    <property type="nucleotide sequence ID" value="NZ_JAUCFI010000003.1"/>
</dbReference>
<dbReference type="AlphaFoldDB" id="A0AAJ1QRL7"/>
<gene>
    <name evidence="4" type="ORF">QUF85_24470</name>
</gene>
<name>A0AAJ1QRL7_9BACI</name>